<sequence length="287" mass="30304">MPIAQFDGALAVVTGAGRGLGRATALALAERGAAVVAADLDRPAAERTAALAAEVGPAAAAYEVDVADAAAMERFADWVRTEHRVPDIVVNNAGILVTGPFLETGLADWERIVGVDLWGVIHGCRLFGRQMAERVRALPVRPEPPNFGGHIVNIASAAAFAPWREGAAYNTTKAAVVMLSESLRAELAGLRIGVTAVCPGFTATGIVRAATFTGRDEAGRRRARERAEKVLRVRGRPPEKVAEQIVTAIVKNKPLVPVSAESHIARVLSRVSPGAMRLLARVPSPLR</sequence>
<dbReference type="PROSITE" id="PS00061">
    <property type="entry name" value="ADH_SHORT"/>
    <property type="match status" value="1"/>
</dbReference>
<dbReference type="Proteomes" id="UP001500266">
    <property type="component" value="Unassembled WGS sequence"/>
</dbReference>
<dbReference type="PRINTS" id="PR00080">
    <property type="entry name" value="SDRFAMILY"/>
</dbReference>
<dbReference type="RefSeq" id="WP_345018616.1">
    <property type="nucleotide sequence ID" value="NZ_BAABDO010000013.1"/>
</dbReference>
<dbReference type="InterPro" id="IPR002347">
    <property type="entry name" value="SDR_fam"/>
</dbReference>
<dbReference type="InterPro" id="IPR036291">
    <property type="entry name" value="NAD(P)-bd_dom_sf"/>
</dbReference>
<accession>A0ABP7YD48</accession>
<dbReference type="PANTHER" id="PTHR43391">
    <property type="entry name" value="RETINOL DEHYDROGENASE-RELATED"/>
    <property type="match status" value="1"/>
</dbReference>
<evidence type="ECO:0000313" key="4">
    <source>
        <dbReference type="EMBL" id="GAA4133436.1"/>
    </source>
</evidence>
<keyword evidence="2" id="KW-0560">Oxidoreductase</keyword>
<dbReference type="InterPro" id="IPR020904">
    <property type="entry name" value="Sc_DH/Rdtase_CS"/>
</dbReference>
<proteinExistence type="inferred from homology"/>
<reference evidence="5" key="1">
    <citation type="journal article" date="2019" name="Int. J. Syst. Evol. Microbiol.">
        <title>The Global Catalogue of Microorganisms (GCM) 10K type strain sequencing project: providing services to taxonomists for standard genome sequencing and annotation.</title>
        <authorList>
            <consortium name="The Broad Institute Genomics Platform"/>
            <consortium name="The Broad Institute Genome Sequencing Center for Infectious Disease"/>
            <person name="Wu L."/>
            <person name="Ma J."/>
        </authorList>
    </citation>
    <scope>NUCLEOTIDE SEQUENCE [LARGE SCALE GENOMIC DNA]</scope>
    <source>
        <strain evidence="5">JCM 17316</strain>
    </source>
</reference>
<evidence type="ECO:0000313" key="5">
    <source>
        <dbReference type="Proteomes" id="UP001500266"/>
    </source>
</evidence>
<evidence type="ECO:0000256" key="2">
    <source>
        <dbReference type="ARBA" id="ARBA00023002"/>
    </source>
</evidence>
<evidence type="ECO:0000256" key="3">
    <source>
        <dbReference type="RuleBase" id="RU000363"/>
    </source>
</evidence>
<evidence type="ECO:0008006" key="6">
    <source>
        <dbReference type="Google" id="ProtNLM"/>
    </source>
</evidence>
<dbReference type="Pfam" id="PF00106">
    <property type="entry name" value="adh_short"/>
    <property type="match status" value="1"/>
</dbReference>
<gene>
    <name evidence="4" type="ORF">GCM10022416_14280</name>
</gene>
<protein>
    <recommendedName>
        <fullName evidence="6">SDR family NAD(P)-dependent oxidoreductase</fullName>
    </recommendedName>
</protein>
<dbReference type="EMBL" id="BAABDO010000013">
    <property type="protein sequence ID" value="GAA4133436.1"/>
    <property type="molecule type" value="Genomic_DNA"/>
</dbReference>
<name>A0ABP7YD48_9ACTN</name>
<comment type="similarity">
    <text evidence="1 3">Belongs to the short-chain dehydrogenases/reductases (SDR) family.</text>
</comment>
<comment type="caution">
    <text evidence="4">The sequence shown here is derived from an EMBL/GenBank/DDBJ whole genome shotgun (WGS) entry which is preliminary data.</text>
</comment>
<dbReference type="PANTHER" id="PTHR43391:SF12">
    <property type="entry name" value="OXIDOREDUCTASE EPHD-RELATED"/>
    <property type="match status" value="1"/>
</dbReference>
<evidence type="ECO:0000256" key="1">
    <source>
        <dbReference type="ARBA" id="ARBA00006484"/>
    </source>
</evidence>
<dbReference type="SUPFAM" id="SSF51735">
    <property type="entry name" value="NAD(P)-binding Rossmann-fold domains"/>
    <property type="match status" value="1"/>
</dbReference>
<dbReference type="PRINTS" id="PR00081">
    <property type="entry name" value="GDHRDH"/>
</dbReference>
<dbReference type="Gene3D" id="3.40.50.720">
    <property type="entry name" value="NAD(P)-binding Rossmann-like Domain"/>
    <property type="match status" value="1"/>
</dbReference>
<dbReference type="CDD" id="cd05233">
    <property type="entry name" value="SDR_c"/>
    <property type="match status" value="1"/>
</dbReference>
<keyword evidence="5" id="KW-1185">Reference proteome</keyword>
<organism evidence="4 5">
    <name type="scientific">Actinomadura keratinilytica</name>
    <dbReference type="NCBI Taxonomy" id="547461"/>
    <lineage>
        <taxon>Bacteria</taxon>
        <taxon>Bacillati</taxon>
        <taxon>Actinomycetota</taxon>
        <taxon>Actinomycetes</taxon>
        <taxon>Streptosporangiales</taxon>
        <taxon>Thermomonosporaceae</taxon>
        <taxon>Actinomadura</taxon>
    </lineage>
</organism>